<gene>
    <name evidence="10" type="ORF">OCU04_010889</name>
</gene>
<dbReference type="PROSITE" id="PS50850">
    <property type="entry name" value="MFS"/>
    <property type="match status" value="1"/>
</dbReference>
<dbReference type="Proteomes" id="UP001152300">
    <property type="component" value="Unassembled WGS sequence"/>
</dbReference>
<comment type="similarity">
    <text evidence="2 7">Belongs to the major facilitator superfamily. Sugar transporter (TC 2.A.1.1) family.</text>
</comment>
<dbReference type="InterPro" id="IPR020846">
    <property type="entry name" value="MFS_dom"/>
</dbReference>
<feature type="transmembrane region" description="Helical" evidence="8">
    <location>
        <begin position="316"/>
        <end position="344"/>
    </location>
</feature>
<dbReference type="InterPro" id="IPR005829">
    <property type="entry name" value="Sugar_transporter_CS"/>
</dbReference>
<dbReference type="Pfam" id="PF00083">
    <property type="entry name" value="Sugar_tr"/>
    <property type="match status" value="1"/>
</dbReference>
<dbReference type="EMBL" id="JAPEIS010000013">
    <property type="protein sequence ID" value="KAJ8060576.1"/>
    <property type="molecule type" value="Genomic_DNA"/>
</dbReference>
<feature type="transmembrane region" description="Helical" evidence="8">
    <location>
        <begin position="83"/>
        <end position="103"/>
    </location>
</feature>
<dbReference type="Gene3D" id="1.20.1250.20">
    <property type="entry name" value="MFS general substrate transporter like domains"/>
    <property type="match status" value="1"/>
</dbReference>
<dbReference type="InterPro" id="IPR005828">
    <property type="entry name" value="MFS_sugar_transport-like"/>
</dbReference>
<feature type="transmembrane region" description="Helical" evidence="8">
    <location>
        <begin position="399"/>
        <end position="423"/>
    </location>
</feature>
<keyword evidence="11" id="KW-1185">Reference proteome</keyword>
<keyword evidence="5 8" id="KW-1133">Transmembrane helix</keyword>
<feature type="transmembrane region" description="Helical" evidence="8">
    <location>
        <begin position="202"/>
        <end position="221"/>
    </location>
</feature>
<dbReference type="PRINTS" id="PR00171">
    <property type="entry name" value="SUGRTRNSPORT"/>
</dbReference>
<dbReference type="EMBL" id="JAPEIS010000013">
    <property type="protein sequence ID" value="KAJ8060575.1"/>
    <property type="molecule type" value="Genomic_DNA"/>
</dbReference>
<keyword evidence="6 8" id="KW-0472">Membrane</keyword>
<evidence type="ECO:0000313" key="11">
    <source>
        <dbReference type="Proteomes" id="UP001152300"/>
    </source>
</evidence>
<organism evidence="10 11">
    <name type="scientific">Sclerotinia nivalis</name>
    <dbReference type="NCBI Taxonomy" id="352851"/>
    <lineage>
        <taxon>Eukaryota</taxon>
        <taxon>Fungi</taxon>
        <taxon>Dikarya</taxon>
        <taxon>Ascomycota</taxon>
        <taxon>Pezizomycotina</taxon>
        <taxon>Leotiomycetes</taxon>
        <taxon>Helotiales</taxon>
        <taxon>Sclerotiniaceae</taxon>
        <taxon>Sclerotinia</taxon>
    </lineage>
</organism>
<dbReference type="PROSITE" id="PS00217">
    <property type="entry name" value="SUGAR_TRANSPORT_2"/>
    <property type="match status" value="1"/>
</dbReference>
<feature type="transmembrane region" description="Helical" evidence="8">
    <location>
        <begin position="134"/>
        <end position="156"/>
    </location>
</feature>
<dbReference type="GO" id="GO:0016020">
    <property type="term" value="C:membrane"/>
    <property type="evidence" value="ECO:0007669"/>
    <property type="project" value="UniProtKB-SubCell"/>
</dbReference>
<feature type="transmembrane region" description="Helical" evidence="8">
    <location>
        <begin position="471"/>
        <end position="490"/>
    </location>
</feature>
<name>A0A9X0AD05_9HELO</name>
<evidence type="ECO:0000256" key="6">
    <source>
        <dbReference type="ARBA" id="ARBA00023136"/>
    </source>
</evidence>
<feature type="domain" description="Major facilitator superfamily (MFS) profile" evidence="9">
    <location>
        <begin position="25"/>
        <end position="494"/>
    </location>
</feature>
<dbReference type="PANTHER" id="PTHR48022:SF6">
    <property type="entry name" value="MSTA PROTEIN-RELATED"/>
    <property type="match status" value="1"/>
</dbReference>
<evidence type="ECO:0000259" key="9">
    <source>
        <dbReference type="PROSITE" id="PS50850"/>
    </source>
</evidence>
<evidence type="ECO:0000256" key="4">
    <source>
        <dbReference type="ARBA" id="ARBA00022692"/>
    </source>
</evidence>
<evidence type="ECO:0000256" key="1">
    <source>
        <dbReference type="ARBA" id="ARBA00004141"/>
    </source>
</evidence>
<dbReference type="AlphaFoldDB" id="A0A9X0AD05"/>
<dbReference type="InterPro" id="IPR003663">
    <property type="entry name" value="Sugar/inositol_transpt"/>
</dbReference>
<feature type="transmembrane region" description="Helical" evidence="8">
    <location>
        <begin position="364"/>
        <end position="387"/>
    </location>
</feature>
<evidence type="ECO:0000256" key="2">
    <source>
        <dbReference type="ARBA" id="ARBA00010992"/>
    </source>
</evidence>
<feature type="transmembrane region" description="Helical" evidence="8">
    <location>
        <begin position="110"/>
        <end position="128"/>
    </location>
</feature>
<proteinExistence type="inferred from homology"/>
<dbReference type="InterPro" id="IPR050360">
    <property type="entry name" value="MFS_Sugar_Transporters"/>
</dbReference>
<protein>
    <recommendedName>
        <fullName evidence="9">Major facilitator superfamily (MFS) profile domain-containing protein</fullName>
    </recommendedName>
</protein>
<feature type="transmembrane region" description="Helical" evidence="8">
    <location>
        <begin position="168"/>
        <end position="190"/>
    </location>
</feature>
<sequence>MAGGLAATSDVARIEAPVTAKAYMMCAFASFGGIFFGYDSGYISGVMGMPYFINLYTGKPIPGPDALKPVKDAFVLPASDKSLITSILSAGTFFGAIIAGDLADWLGRRTTVILGCIIFIIGVILQTASSGLGLLVAGRLVAGFGVGFVSATIILYMSEICPKKVRGALVSGYQFCITIGLLLASCVDYGTQNRLDTGSYRIPIGLQIAWALILALGLFLLPESPRYFVKKGNLDRAATSLARLRGQPEGSEYIQQELTEIIANHEYEMSVIPQTGYLGSWMNCFKGGLRNPGSNLRRTILGTSLQMMQQWTGVNFIFYFGTTFFQALGTISNPFLIGLITTLVNVCSTPISFYTVERFGRRTILIWGALGMLVCEFIVAIIGVTAGRASEHNTPAVSAMIAFICIYISFFASTWGPGAWVVIGEVFPLPIRSRGVGLSTASNWLWNCIIAVITPYLVGTEKGQANLGAKVFFMWGSLCTCCFVYAYFLVPETKGLSLEQVDRMLEETTPRTSAKWVPHSTFADEMGMTEKAGVEHVQHAENGQKLEV</sequence>
<dbReference type="OrthoDB" id="6612291at2759"/>
<evidence type="ECO:0000256" key="5">
    <source>
        <dbReference type="ARBA" id="ARBA00022989"/>
    </source>
</evidence>
<evidence type="ECO:0000256" key="8">
    <source>
        <dbReference type="SAM" id="Phobius"/>
    </source>
</evidence>
<evidence type="ECO:0000313" key="10">
    <source>
        <dbReference type="EMBL" id="KAJ8060576.1"/>
    </source>
</evidence>
<dbReference type="PANTHER" id="PTHR48022">
    <property type="entry name" value="PLASTIDIC GLUCOSE TRANSPORTER 4"/>
    <property type="match status" value="1"/>
</dbReference>
<dbReference type="FunFam" id="1.20.1250.20:FF:000180">
    <property type="entry name" value="MFS monosaccharide transporter"/>
    <property type="match status" value="1"/>
</dbReference>
<comment type="subcellular location">
    <subcellularLocation>
        <location evidence="1">Membrane</location>
        <topology evidence="1">Multi-pass membrane protein</topology>
    </subcellularLocation>
</comment>
<feature type="transmembrane region" description="Helical" evidence="8">
    <location>
        <begin position="443"/>
        <end position="459"/>
    </location>
</feature>
<evidence type="ECO:0000256" key="3">
    <source>
        <dbReference type="ARBA" id="ARBA00022448"/>
    </source>
</evidence>
<dbReference type="CDD" id="cd17356">
    <property type="entry name" value="MFS_HXT"/>
    <property type="match status" value="1"/>
</dbReference>
<dbReference type="InterPro" id="IPR036259">
    <property type="entry name" value="MFS_trans_sf"/>
</dbReference>
<dbReference type="GO" id="GO:0005351">
    <property type="term" value="F:carbohydrate:proton symporter activity"/>
    <property type="evidence" value="ECO:0007669"/>
    <property type="project" value="TreeGrafter"/>
</dbReference>
<accession>A0A9X0AD05</accession>
<keyword evidence="3 7" id="KW-0813">Transport</keyword>
<evidence type="ECO:0000256" key="7">
    <source>
        <dbReference type="RuleBase" id="RU003346"/>
    </source>
</evidence>
<reference evidence="10" key="1">
    <citation type="submission" date="2022-11" db="EMBL/GenBank/DDBJ databases">
        <title>Genome Resource of Sclerotinia nivalis Strain SnTB1, a Plant Pathogen Isolated from American Ginseng.</title>
        <authorList>
            <person name="Fan S."/>
        </authorList>
    </citation>
    <scope>NUCLEOTIDE SEQUENCE</scope>
    <source>
        <strain evidence="10">SnTB1</strain>
    </source>
</reference>
<dbReference type="NCBIfam" id="TIGR00879">
    <property type="entry name" value="SP"/>
    <property type="match status" value="1"/>
</dbReference>
<dbReference type="SUPFAM" id="SSF103473">
    <property type="entry name" value="MFS general substrate transporter"/>
    <property type="match status" value="1"/>
</dbReference>
<keyword evidence="4 8" id="KW-0812">Transmembrane</keyword>
<dbReference type="PROSITE" id="PS00216">
    <property type="entry name" value="SUGAR_TRANSPORT_1"/>
    <property type="match status" value="2"/>
</dbReference>
<comment type="caution">
    <text evidence="10">The sequence shown here is derived from an EMBL/GenBank/DDBJ whole genome shotgun (WGS) entry which is preliminary data.</text>
</comment>